<feature type="domain" description="Halobacterial output" evidence="1">
    <location>
        <begin position="14"/>
        <end position="82"/>
    </location>
</feature>
<evidence type="ECO:0000313" key="3">
    <source>
        <dbReference type="Proteomes" id="UP001596368"/>
    </source>
</evidence>
<dbReference type="Proteomes" id="UP001596368">
    <property type="component" value="Unassembled WGS sequence"/>
</dbReference>
<proteinExistence type="predicted"/>
<keyword evidence="3" id="KW-1185">Reference proteome</keyword>
<protein>
    <submittedName>
        <fullName evidence="2">HalOD1 output domain-containing protein</fullName>
    </submittedName>
</protein>
<comment type="caution">
    <text evidence="2">The sequence shown here is derived from an EMBL/GenBank/DDBJ whole genome shotgun (WGS) entry which is preliminary data.</text>
</comment>
<dbReference type="EMBL" id="JBHSZG010000001">
    <property type="protein sequence ID" value="MFC7135536.1"/>
    <property type="molecule type" value="Genomic_DNA"/>
</dbReference>
<evidence type="ECO:0000259" key="1">
    <source>
        <dbReference type="Pfam" id="PF18545"/>
    </source>
</evidence>
<dbReference type="InterPro" id="IPR040624">
    <property type="entry name" value="HalOD1"/>
</dbReference>
<accession>A0ABD5XPR8</accession>
<reference evidence="2 3" key="1">
    <citation type="journal article" date="2019" name="Int. J. Syst. Evol. Microbiol.">
        <title>The Global Catalogue of Microorganisms (GCM) 10K type strain sequencing project: providing services to taxonomists for standard genome sequencing and annotation.</title>
        <authorList>
            <consortium name="The Broad Institute Genomics Platform"/>
            <consortium name="The Broad Institute Genome Sequencing Center for Infectious Disease"/>
            <person name="Wu L."/>
            <person name="Ma J."/>
        </authorList>
    </citation>
    <scope>NUCLEOTIDE SEQUENCE [LARGE SCALE GENOMIC DNA]</scope>
    <source>
        <strain evidence="2 3">DT92</strain>
    </source>
</reference>
<evidence type="ECO:0000313" key="2">
    <source>
        <dbReference type="EMBL" id="MFC7135536.1"/>
    </source>
</evidence>
<organism evidence="2 3">
    <name type="scientific">Halobaculum litoreum</name>
    <dbReference type="NCBI Taxonomy" id="3031998"/>
    <lineage>
        <taxon>Archaea</taxon>
        <taxon>Methanobacteriati</taxon>
        <taxon>Methanobacteriota</taxon>
        <taxon>Stenosarchaea group</taxon>
        <taxon>Halobacteria</taxon>
        <taxon>Halobacteriales</taxon>
        <taxon>Haloferacaceae</taxon>
        <taxon>Halobaculum</taxon>
    </lineage>
</organism>
<sequence length="87" mass="9106">MSQDATVVRTAGDDACRAVIDAVAAARGVRPIDLDTPLYEAVDPDALRALFPADGRPSATTVEFAWTDCLVTVADGGRVTVTRTGSR</sequence>
<dbReference type="AlphaFoldDB" id="A0ABD5XPR8"/>
<gene>
    <name evidence="2" type="ORF">ACFQRB_00760</name>
</gene>
<name>A0ABD5XPR8_9EURY</name>
<dbReference type="Pfam" id="PF18545">
    <property type="entry name" value="HalOD1"/>
    <property type="match status" value="1"/>
</dbReference>